<dbReference type="AlphaFoldDB" id="A0A433D0X9"/>
<reference evidence="1 2" key="1">
    <citation type="journal article" date="2018" name="New Phytol.">
        <title>Phylogenomics of Endogonaceae and evolution of mycorrhizas within Mucoromycota.</title>
        <authorList>
            <person name="Chang Y."/>
            <person name="Desiro A."/>
            <person name="Na H."/>
            <person name="Sandor L."/>
            <person name="Lipzen A."/>
            <person name="Clum A."/>
            <person name="Barry K."/>
            <person name="Grigoriev I.V."/>
            <person name="Martin F.M."/>
            <person name="Stajich J.E."/>
            <person name="Smith M.E."/>
            <person name="Bonito G."/>
            <person name="Spatafora J.W."/>
        </authorList>
    </citation>
    <scope>NUCLEOTIDE SEQUENCE [LARGE SCALE GENOMIC DNA]</scope>
    <source>
        <strain evidence="1 2">GMNB39</strain>
    </source>
</reference>
<gene>
    <name evidence="1" type="ORF">BC936DRAFT_149380</name>
</gene>
<name>A0A433D0X9_9FUNG</name>
<evidence type="ECO:0000313" key="1">
    <source>
        <dbReference type="EMBL" id="RUP44493.1"/>
    </source>
</evidence>
<sequence>MTCSTVDVAFLGSESRNDSPKTFRMQQLSQALQHLHRVLPSVAGNLGPETVTPEVMNYINKDDFMLSRSQLLSVNQS</sequence>
<keyword evidence="2" id="KW-1185">Reference proteome</keyword>
<organism evidence="1 2">
    <name type="scientific">Jimgerdemannia flammicorona</name>
    <dbReference type="NCBI Taxonomy" id="994334"/>
    <lineage>
        <taxon>Eukaryota</taxon>
        <taxon>Fungi</taxon>
        <taxon>Fungi incertae sedis</taxon>
        <taxon>Mucoromycota</taxon>
        <taxon>Mucoromycotina</taxon>
        <taxon>Endogonomycetes</taxon>
        <taxon>Endogonales</taxon>
        <taxon>Endogonaceae</taxon>
        <taxon>Jimgerdemannia</taxon>
    </lineage>
</organism>
<comment type="caution">
    <text evidence="1">The sequence shown here is derived from an EMBL/GenBank/DDBJ whole genome shotgun (WGS) entry which is preliminary data.</text>
</comment>
<dbReference type="Proteomes" id="UP000268093">
    <property type="component" value="Unassembled WGS sequence"/>
</dbReference>
<dbReference type="EMBL" id="RBNI01008826">
    <property type="protein sequence ID" value="RUP44493.1"/>
    <property type="molecule type" value="Genomic_DNA"/>
</dbReference>
<accession>A0A433D0X9</accession>
<proteinExistence type="predicted"/>
<protein>
    <submittedName>
        <fullName evidence="1">Uncharacterized protein</fullName>
    </submittedName>
</protein>
<evidence type="ECO:0000313" key="2">
    <source>
        <dbReference type="Proteomes" id="UP000268093"/>
    </source>
</evidence>